<dbReference type="Proteomes" id="UP000831113">
    <property type="component" value="Chromosome"/>
</dbReference>
<proteinExistence type="predicted"/>
<dbReference type="RefSeq" id="WP_243802336.1">
    <property type="nucleotide sequence ID" value="NZ_CP094669.1"/>
</dbReference>
<evidence type="ECO:0000313" key="1">
    <source>
        <dbReference type="EMBL" id="UOG76969.1"/>
    </source>
</evidence>
<name>A0ABY4D358_9BACT</name>
<evidence type="ECO:0000313" key="2">
    <source>
        <dbReference type="Proteomes" id="UP000831113"/>
    </source>
</evidence>
<accession>A0ABY4D358</accession>
<keyword evidence="2" id="KW-1185">Reference proteome</keyword>
<sequence length="50" mass="5613">MNTLTISQPAGTMEEYFREASKMPDQNPEARKELAARNDTIFVGGRLDPD</sequence>
<dbReference type="EMBL" id="CP094669">
    <property type="protein sequence ID" value="UOG76969.1"/>
    <property type="molecule type" value="Genomic_DNA"/>
</dbReference>
<protein>
    <submittedName>
        <fullName evidence="1">Uncharacterized protein</fullName>
    </submittedName>
</protein>
<reference evidence="1 2" key="1">
    <citation type="submission" date="2022-03" db="EMBL/GenBank/DDBJ databases">
        <title>Hymenobactersp. isolated from the air.</title>
        <authorList>
            <person name="Won M."/>
            <person name="Kwon S.-W."/>
        </authorList>
    </citation>
    <scope>NUCLEOTIDE SEQUENCE [LARGE SCALE GENOMIC DNA]</scope>
    <source>
        <strain evidence="1 2">KACC 21982</strain>
    </source>
</reference>
<organism evidence="1 2">
    <name type="scientific">Hymenobacter tibetensis</name>
    <dbReference type="NCBI Taxonomy" id="497967"/>
    <lineage>
        <taxon>Bacteria</taxon>
        <taxon>Pseudomonadati</taxon>
        <taxon>Bacteroidota</taxon>
        <taxon>Cytophagia</taxon>
        <taxon>Cytophagales</taxon>
        <taxon>Hymenobacteraceae</taxon>
        <taxon>Hymenobacter</taxon>
    </lineage>
</organism>
<gene>
    <name evidence="1" type="ORF">MTX78_10285</name>
</gene>